<gene>
    <name evidence="3" type="ORF">ZIOFF_021688</name>
</gene>
<keyword evidence="2" id="KW-0812">Transmembrane</keyword>
<keyword evidence="2" id="KW-1133">Transmembrane helix</keyword>
<dbReference type="AlphaFoldDB" id="A0A8J5LM87"/>
<evidence type="ECO:0008006" key="5">
    <source>
        <dbReference type="Google" id="ProtNLM"/>
    </source>
</evidence>
<keyword evidence="2" id="KW-0472">Membrane</keyword>
<evidence type="ECO:0000313" key="4">
    <source>
        <dbReference type="Proteomes" id="UP000734854"/>
    </source>
</evidence>
<evidence type="ECO:0000256" key="1">
    <source>
        <dbReference type="SAM" id="MobiDB-lite"/>
    </source>
</evidence>
<reference evidence="3 4" key="1">
    <citation type="submission" date="2020-08" db="EMBL/GenBank/DDBJ databases">
        <title>Plant Genome Project.</title>
        <authorList>
            <person name="Zhang R.-G."/>
        </authorList>
    </citation>
    <scope>NUCLEOTIDE SEQUENCE [LARGE SCALE GENOMIC DNA]</scope>
    <source>
        <tissue evidence="3">Rhizome</tissue>
    </source>
</reference>
<dbReference type="InterPro" id="IPR044804">
    <property type="entry name" value="Ribosomal_eL20z-like"/>
</dbReference>
<organism evidence="3 4">
    <name type="scientific">Zingiber officinale</name>
    <name type="common">Ginger</name>
    <name type="synonym">Amomum zingiber</name>
    <dbReference type="NCBI Taxonomy" id="94328"/>
    <lineage>
        <taxon>Eukaryota</taxon>
        <taxon>Viridiplantae</taxon>
        <taxon>Streptophyta</taxon>
        <taxon>Embryophyta</taxon>
        <taxon>Tracheophyta</taxon>
        <taxon>Spermatophyta</taxon>
        <taxon>Magnoliopsida</taxon>
        <taxon>Liliopsida</taxon>
        <taxon>Zingiberales</taxon>
        <taxon>Zingiberaceae</taxon>
        <taxon>Zingiber</taxon>
    </lineage>
</organism>
<sequence length="147" mass="15652">MSTVAGGERDVESAKIPTEHPLPIHPPPYANFLPQPVPPTAAPPHAYAPPPNAPPPPHLAPVPATDHYNIAVGYQPHPYPAVVNGISMNTKEPPLPFCGIGIGWALFVAGFFFASIPWYVGALLLLFVDQDYREKCGLVACSIAVSI</sequence>
<feature type="transmembrane region" description="Helical" evidence="2">
    <location>
        <begin position="102"/>
        <end position="128"/>
    </location>
</feature>
<evidence type="ECO:0000313" key="3">
    <source>
        <dbReference type="EMBL" id="KAG6518284.1"/>
    </source>
</evidence>
<dbReference type="PANTHER" id="PTHR46631:SF27">
    <property type="entry name" value="OS05G0564800 PROTEIN"/>
    <property type="match status" value="1"/>
</dbReference>
<keyword evidence="4" id="KW-1185">Reference proteome</keyword>
<accession>A0A8J5LM87</accession>
<feature type="region of interest" description="Disordered" evidence="1">
    <location>
        <begin position="1"/>
        <end position="59"/>
    </location>
</feature>
<dbReference type="EMBL" id="JACMSC010000006">
    <property type="protein sequence ID" value="KAG6518284.1"/>
    <property type="molecule type" value="Genomic_DNA"/>
</dbReference>
<protein>
    <recommendedName>
        <fullName evidence="5">60S ribosomal protein L18a-like protein</fullName>
    </recommendedName>
</protein>
<dbReference type="Proteomes" id="UP000734854">
    <property type="component" value="Unassembled WGS sequence"/>
</dbReference>
<feature type="compositionally biased region" description="Pro residues" evidence="1">
    <location>
        <begin position="23"/>
        <end position="59"/>
    </location>
</feature>
<evidence type="ECO:0000256" key="2">
    <source>
        <dbReference type="SAM" id="Phobius"/>
    </source>
</evidence>
<dbReference type="PANTHER" id="PTHR46631">
    <property type="entry name" value="60S RIBOSOMAL PROTEIN L18A-LIKE"/>
    <property type="match status" value="1"/>
</dbReference>
<comment type="caution">
    <text evidence="3">The sequence shown here is derived from an EMBL/GenBank/DDBJ whole genome shotgun (WGS) entry which is preliminary data.</text>
</comment>
<proteinExistence type="predicted"/>
<name>A0A8J5LM87_ZINOF</name>